<dbReference type="Proteomes" id="UP000683360">
    <property type="component" value="Unassembled WGS sequence"/>
</dbReference>
<dbReference type="AlphaFoldDB" id="A0A8S3TKM2"/>
<comment type="similarity">
    <text evidence="1">Belongs to the mab-21 family.</text>
</comment>
<protein>
    <recommendedName>
        <fullName evidence="2">Mab-21-like HhH/H2TH-like domain-containing protein</fullName>
    </recommendedName>
</protein>
<evidence type="ECO:0000313" key="4">
    <source>
        <dbReference type="Proteomes" id="UP000683360"/>
    </source>
</evidence>
<proteinExistence type="inferred from homology"/>
<accession>A0A8S3TKM2</accession>
<evidence type="ECO:0000256" key="1">
    <source>
        <dbReference type="ARBA" id="ARBA00008307"/>
    </source>
</evidence>
<dbReference type="EMBL" id="CAJPWZ010002167">
    <property type="protein sequence ID" value="CAG2232194.1"/>
    <property type="molecule type" value="Genomic_DNA"/>
</dbReference>
<evidence type="ECO:0000313" key="3">
    <source>
        <dbReference type="EMBL" id="CAG2232194.1"/>
    </source>
</evidence>
<name>A0A8S3TKM2_MYTED</name>
<evidence type="ECO:0000259" key="2">
    <source>
        <dbReference type="Pfam" id="PF20266"/>
    </source>
</evidence>
<dbReference type="Pfam" id="PF20266">
    <property type="entry name" value="Mab-21_C"/>
    <property type="match status" value="1"/>
</dbReference>
<dbReference type="InterPro" id="IPR046906">
    <property type="entry name" value="Mab-21_HhH/H2TH-like"/>
</dbReference>
<dbReference type="Gene3D" id="1.10.1410.40">
    <property type="match status" value="1"/>
</dbReference>
<gene>
    <name evidence="3" type="ORF">MEDL_44938</name>
</gene>
<dbReference type="PANTHER" id="PTHR10656">
    <property type="entry name" value="CELL FATE DETERMINING PROTEIN MAB21-RELATED"/>
    <property type="match status" value="1"/>
</dbReference>
<feature type="domain" description="Mab-21-like HhH/H2TH-like" evidence="2">
    <location>
        <begin position="48"/>
        <end position="137"/>
    </location>
</feature>
<dbReference type="OrthoDB" id="6080743at2759"/>
<reference evidence="3" key="1">
    <citation type="submission" date="2021-03" db="EMBL/GenBank/DDBJ databases">
        <authorList>
            <person name="Bekaert M."/>
        </authorList>
    </citation>
    <scope>NUCLEOTIDE SEQUENCE</scope>
</reference>
<sequence>MASYRKNQQLKNIRVNLVTSDRLYWKLSFAILERELLVDIDRDRSGTCRRRSIRIMKRLRELFWCSDQDDRDGLTSYHLKNLLFHECERLPKDYQWSMEMMGERIIGMCEQLKVHLFTMHMTQFFNSSKNLFANKKDYRGLKLAARNLNQFLRCPERYLQ</sequence>
<comment type="caution">
    <text evidence="3">The sequence shown here is derived from an EMBL/GenBank/DDBJ whole genome shotgun (WGS) entry which is preliminary data.</text>
</comment>
<organism evidence="3 4">
    <name type="scientific">Mytilus edulis</name>
    <name type="common">Blue mussel</name>
    <dbReference type="NCBI Taxonomy" id="6550"/>
    <lineage>
        <taxon>Eukaryota</taxon>
        <taxon>Metazoa</taxon>
        <taxon>Spiralia</taxon>
        <taxon>Lophotrochozoa</taxon>
        <taxon>Mollusca</taxon>
        <taxon>Bivalvia</taxon>
        <taxon>Autobranchia</taxon>
        <taxon>Pteriomorphia</taxon>
        <taxon>Mytilida</taxon>
        <taxon>Mytiloidea</taxon>
        <taxon>Mytilidae</taxon>
        <taxon>Mytilinae</taxon>
        <taxon>Mytilus</taxon>
    </lineage>
</organism>
<dbReference type="PANTHER" id="PTHR10656:SF42">
    <property type="entry name" value="CYCLIC GMP-AMP SYNTHASE-LIKE PROTEIN-RELATED"/>
    <property type="match status" value="1"/>
</dbReference>
<keyword evidence="4" id="KW-1185">Reference proteome</keyword>